<feature type="region of interest" description="Disordered" evidence="1">
    <location>
        <begin position="90"/>
        <end position="118"/>
    </location>
</feature>
<sequence>MSALDKDKDPFEDLFRDNLFDFESEPNDKLWKAIEPQLPANPARKIPYWQFAAVAVLLLLTGIGVYLLPSKMNNDSEAKIEQPVEKFVNSQKEAEKSIEENKHSNVETNKPDNIAKDLPTEDISTLSSKNIAKNPTDATNSNELAEESVGISSKINTAKLGNISKKEAITVEKEAIVSYKKQVVSKAKKGNKTDTGEVPPITPTDNHQSELSGAGDQQGNAINNNTQKYSFNKSNTKGRSAVFSDRTNNTINDNAVSTNNQLSEVAGSRFKMLSALDSKEYHPFSNHFRTPKIRYRGPKPTVYFKESKPLEWYVSAMPLINYYTITANGNDANYVHQIAVNDDADRLGFYTQAGLVFTLSDRFKLRTGLTFTKTNHSFSYQVRTDSLVVQSPDNTGVDVSFAEIKKVYSQSAYYLGTKVELQYTFLRGESLSHYVNVGVEGAYKINGSNQFNGFANIVYGITRQIGDNAYLFIEPTFSYSLNQQSDSNSLLLIKPNKIGFNIGINFKLR</sequence>
<feature type="compositionally biased region" description="Basic and acidic residues" evidence="1">
    <location>
        <begin position="92"/>
        <end position="118"/>
    </location>
</feature>
<organism evidence="3 4">
    <name type="scientific">Arcicella aquatica</name>
    <dbReference type="NCBI Taxonomy" id="217141"/>
    <lineage>
        <taxon>Bacteria</taxon>
        <taxon>Pseudomonadati</taxon>
        <taxon>Bacteroidota</taxon>
        <taxon>Cytophagia</taxon>
        <taxon>Cytophagales</taxon>
        <taxon>Flectobacillaceae</taxon>
        <taxon>Arcicella</taxon>
    </lineage>
</organism>
<evidence type="ECO:0008006" key="5">
    <source>
        <dbReference type="Google" id="ProtNLM"/>
    </source>
</evidence>
<evidence type="ECO:0000256" key="2">
    <source>
        <dbReference type="SAM" id="Phobius"/>
    </source>
</evidence>
<reference evidence="3 4" key="1">
    <citation type="submission" date="2023-12" db="EMBL/GenBank/DDBJ databases">
        <title>Novel species of the genus Arcicella isolated from rivers.</title>
        <authorList>
            <person name="Lu H."/>
        </authorList>
    </citation>
    <scope>NUCLEOTIDE SEQUENCE [LARGE SCALE GENOMIC DNA]</scope>
    <source>
        <strain evidence="3 4">LMG 21963</strain>
    </source>
</reference>
<feature type="transmembrane region" description="Helical" evidence="2">
    <location>
        <begin position="48"/>
        <end position="69"/>
    </location>
</feature>
<keyword evidence="4" id="KW-1185">Reference proteome</keyword>
<evidence type="ECO:0000313" key="4">
    <source>
        <dbReference type="Proteomes" id="UP001304671"/>
    </source>
</evidence>
<evidence type="ECO:0000313" key="3">
    <source>
        <dbReference type="EMBL" id="MEA5256172.1"/>
    </source>
</evidence>
<dbReference type="RefSeq" id="WP_323246000.1">
    <property type="nucleotide sequence ID" value="NZ_JAYFUL010000001.1"/>
</dbReference>
<dbReference type="Proteomes" id="UP001304671">
    <property type="component" value="Unassembled WGS sequence"/>
</dbReference>
<accession>A0ABU5QGJ0</accession>
<protein>
    <recommendedName>
        <fullName evidence="5">Outer membrane protein beta-barrel domain-containing protein</fullName>
    </recommendedName>
</protein>
<evidence type="ECO:0000256" key="1">
    <source>
        <dbReference type="SAM" id="MobiDB-lite"/>
    </source>
</evidence>
<keyword evidence="2" id="KW-1133">Transmembrane helix</keyword>
<dbReference type="EMBL" id="JAYFUL010000001">
    <property type="protein sequence ID" value="MEA5256172.1"/>
    <property type="molecule type" value="Genomic_DNA"/>
</dbReference>
<name>A0ABU5QGJ0_9BACT</name>
<feature type="compositionally biased region" description="Polar residues" evidence="1">
    <location>
        <begin position="203"/>
        <end position="219"/>
    </location>
</feature>
<feature type="region of interest" description="Disordered" evidence="1">
    <location>
        <begin position="188"/>
        <end position="219"/>
    </location>
</feature>
<gene>
    <name evidence="3" type="ORF">VB264_00145</name>
</gene>
<keyword evidence="2" id="KW-0472">Membrane</keyword>
<keyword evidence="2" id="KW-0812">Transmembrane</keyword>
<proteinExistence type="predicted"/>
<comment type="caution">
    <text evidence="3">The sequence shown here is derived from an EMBL/GenBank/DDBJ whole genome shotgun (WGS) entry which is preliminary data.</text>
</comment>